<dbReference type="EMBL" id="JALLAZ020000388">
    <property type="protein sequence ID" value="KAL3796354.1"/>
    <property type="molecule type" value="Genomic_DNA"/>
</dbReference>
<evidence type="ECO:0008006" key="3">
    <source>
        <dbReference type="Google" id="ProtNLM"/>
    </source>
</evidence>
<gene>
    <name evidence="1" type="ORF">ACHAW5_001680</name>
</gene>
<dbReference type="Gene3D" id="3.30.70.141">
    <property type="entry name" value="Nucleoside diphosphate kinase-like domain"/>
    <property type="match status" value="1"/>
</dbReference>
<keyword evidence="2" id="KW-1185">Reference proteome</keyword>
<reference evidence="1 2" key="1">
    <citation type="submission" date="2024-10" db="EMBL/GenBank/DDBJ databases">
        <title>Updated reference genomes for cyclostephanoid diatoms.</title>
        <authorList>
            <person name="Roberts W.R."/>
            <person name="Alverson A.J."/>
        </authorList>
    </citation>
    <scope>NUCLEOTIDE SEQUENCE [LARGE SCALE GENOMIC DNA]</scope>
    <source>
        <strain evidence="1 2">AJA276-08</strain>
    </source>
</reference>
<accession>A0ABD3Q8P4</accession>
<evidence type="ECO:0000313" key="2">
    <source>
        <dbReference type="Proteomes" id="UP001530315"/>
    </source>
</evidence>
<organism evidence="1 2">
    <name type="scientific">Stephanodiscus triporus</name>
    <dbReference type="NCBI Taxonomy" id="2934178"/>
    <lineage>
        <taxon>Eukaryota</taxon>
        <taxon>Sar</taxon>
        <taxon>Stramenopiles</taxon>
        <taxon>Ochrophyta</taxon>
        <taxon>Bacillariophyta</taxon>
        <taxon>Coscinodiscophyceae</taxon>
        <taxon>Thalassiosirophycidae</taxon>
        <taxon>Stephanodiscales</taxon>
        <taxon>Stephanodiscaceae</taxon>
        <taxon>Stephanodiscus</taxon>
    </lineage>
</organism>
<comment type="caution">
    <text evidence="1">The sequence shown here is derived from an EMBL/GenBank/DDBJ whole genome shotgun (WGS) entry which is preliminary data.</text>
</comment>
<name>A0ABD3Q8P4_9STRA</name>
<sequence>MDYLLFACTAGASIFSKMASASESCSLKNSAFVFVKPHANTEATQKMVREKLLAKGIEILSESDINGKTIDEKKLIDQHYYAIASKATILPADEIPVPDDKFEEAFGEKWSEVLKEGRAANAMQACKKFGCNAEELDAAWQAAKVVKFGGGFYCGLVSVKDQSPLYVFNAFFMVMRSKFVGEDMSIHCYEVQWDPKKLSWASFRGELLGPTDPKDGPEGSIRKAILDKYVYKDLGLTSVPNKGDNGVHASASPFEGLAEKCNWLGASADTDAFGKALIGSGLSKTTIADWSVDPRVTLPGGQKGSVFDALEDMDVDDCLAMLVEMNKLNV</sequence>
<dbReference type="InterPro" id="IPR036850">
    <property type="entry name" value="NDK-like_dom_sf"/>
</dbReference>
<protein>
    <recommendedName>
        <fullName evidence="3">Nucleoside-diphosphate kinase</fullName>
    </recommendedName>
</protein>
<dbReference type="AlphaFoldDB" id="A0ABD3Q8P4"/>
<dbReference type="SUPFAM" id="SSF54919">
    <property type="entry name" value="Nucleoside diphosphate kinase, NDK"/>
    <property type="match status" value="1"/>
</dbReference>
<evidence type="ECO:0000313" key="1">
    <source>
        <dbReference type="EMBL" id="KAL3796354.1"/>
    </source>
</evidence>
<proteinExistence type="predicted"/>
<dbReference type="Proteomes" id="UP001530315">
    <property type="component" value="Unassembled WGS sequence"/>
</dbReference>